<reference evidence="2 3" key="1">
    <citation type="submission" date="2007-06" db="EMBL/GenBank/DDBJ databases">
        <authorList>
            <person name="Shimkets L."/>
            <person name="Ferriera S."/>
            <person name="Johnson J."/>
            <person name="Kravitz S."/>
            <person name="Beeson K."/>
            <person name="Sutton G."/>
            <person name="Rogers Y.-H."/>
            <person name="Friedman R."/>
            <person name="Frazier M."/>
            <person name="Venter J.C."/>
        </authorList>
    </citation>
    <scope>NUCLEOTIDE SEQUENCE [LARGE SCALE GENOMIC DNA]</scope>
    <source>
        <strain evidence="2 3">SIR-1</strain>
    </source>
</reference>
<feature type="transmembrane region" description="Helical" evidence="1">
    <location>
        <begin position="21"/>
        <end position="43"/>
    </location>
</feature>
<comment type="caution">
    <text evidence="2">The sequence shown here is derived from an EMBL/GenBank/DDBJ whole genome shotgun (WGS) entry which is preliminary data.</text>
</comment>
<feature type="transmembrane region" description="Helical" evidence="1">
    <location>
        <begin position="111"/>
        <end position="130"/>
    </location>
</feature>
<gene>
    <name evidence="2" type="ORF">PPSIR1_02501</name>
</gene>
<keyword evidence="1" id="KW-0472">Membrane</keyword>
<proteinExistence type="predicted"/>
<evidence type="ECO:0000313" key="2">
    <source>
        <dbReference type="EMBL" id="EDM79387.1"/>
    </source>
</evidence>
<accession>A6G464</accession>
<protein>
    <submittedName>
        <fullName evidence="2">Uncharacterized protein</fullName>
    </submittedName>
</protein>
<dbReference type="STRING" id="391625.PPSIR1_02501"/>
<name>A6G464_9BACT</name>
<feature type="transmembrane region" description="Helical" evidence="1">
    <location>
        <begin position="55"/>
        <end position="75"/>
    </location>
</feature>
<keyword evidence="1" id="KW-0812">Transmembrane</keyword>
<dbReference type="RefSeq" id="WP_006971513.1">
    <property type="nucleotide sequence ID" value="NZ_ABCS01000020.1"/>
</dbReference>
<dbReference type="EMBL" id="ABCS01000020">
    <property type="protein sequence ID" value="EDM79387.1"/>
    <property type="molecule type" value="Genomic_DNA"/>
</dbReference>
<keyword evidence="3" id="KW-1185">Reference proteome</keyword>
<dbReference type="AlphaFoldDB" id="A6G464"/>
<evidence type="ECO:0000313" key="3">
    <source>
        <dbReference type="Proteomes" id="UP000005801"/>
    </source>
</evidence>
<keyword evidence="1" id="KW-1133">Transmembrane helix</keyword>
<feature type="transmembrane region" description="Helical" evidence="1">
    <location>
        <begin position="81"/>
        <end position="99"/>
    </location>
</feature>
<organism evidence="2 3">
    <name type="scientific">Plesiocystis pacifica SIR-1</name>
    <dbReference type="NCBI Taxonomy" id="391625"/>
    <lineage>
        <taxon>Bacteria</taxon>
        <taxon>Pseudomonadati</taxon>
        <taxon>Myxococcota</taxon>
        <taxon>Polyangia</taxon>
        <taxon>Nannocystales</taxon>
        <taxon>Nannocystaceae</taxon>
        <taxon>Plesiocystis</taxon>
    </lineage>
</organism>
<sequence>MLRSGAPLPALLGNGATPDEVFAAVAAGLGATILLALGTLVALLVRARDDEPAPIYVRLAWAWLALATVLAVLVGPHLDPAAWLLLCPFLLAAGLSWRIHAAPRALPPRLALAALMLSPVILAAGSVFVYQSSQREAAQQYEEALQRERQLDAN</sequence>
<evidence type="ECO:0000256" key="1">
    <source>
        <dbReference type="SAM" id="Phobius"/>
    </source>
</evidence>
<dbReference type="Proteomes" id="UP000005801">
    <property type="component" value="Unassembled WGS sequence"/>
</dbReference>